<proteinExistence type="predicted"/>
<sequence length="59" mass="6042">MLSPPPGLLPPQDFSDPAEPSSREAQVPAVDKGVFAGVTALGDFFASDLAKGYKVHSAG</sequence>
<keyword evidence="3" id="KW-1185">Reference proteome</keyword>
<organism evidence="2 3">
    <name type="scientific">Streptomyces rhizosphaericus</name>
    <dbReference type="NCBI Taxonomy" id="114699"/>
    <lineage>
        <taxon>Bacteria</taxon>
        <taxon>Bacillati</taxon>
        <taxon>Actinomycetota</taxon>
        <taxon>Actinomycetes</taxon>
        <taxon>Kitasatosporales</taxon>
        <taxon>Streptomycetaceae</taxon>
        <taxon>Streptomyces</taxon>
        <taxon>Streptomyces violaceusniger group</taxon>
    </lineage>
</organism>
<protein>
    <submittedName>
        <fullName evidence="2">Uncharacterized protein</fullName>
    </submittedName>
</protein>
<evidence type="ECO:0000256" key="1">
    <source>
        <dbReference type="SAM" id="MobiDB-lite"/>
    </source>
</evidence>
<dbReference type="Proteomes" id="UP001500033">
    <property type="component" value="Unassembled WGS sequence"/>
</dbReference>
<dbReference type="EMBL" id="BAAAIE010000110">
    <property type="protein sequence ID" value="GAA1000236.1"/>
    <property type="molecule type" value="Genomic_DNA"/>
</dbReference>
<gene>
    <name evidence="2" type="ORF">GCM10009576_089780</name>
</gene>
<reference evidence="3" key="1">
    <citation type="journal article" date="2019" name="Int. J. Syst. Evol. Microbiol.">
        <title>The Global Catalogue of Microorganisms (GCM) 10K type strain sequencing project: providing services to taxonomists for standard genome sequencing and annotation.</title>
        <authorList>
            <consortium name="The Broad Institute Genomics Platform"/>
            <consortium name="The Broad Institute Genome Sequencing Center for Infectious Disease"/>
            <person name="Wu L."/>
            <person name="Ma J."/>
        </authorList>
    </citation>
    <scope>NUCLEOTIDE SEQUENCE [LARGE SCALE GENOMIC DNA]</scope>
    <source>
        <strain evidence="3">JCM 11445</strain>
    </source>
</reference>
<comment type="caution">
    <text evidence="2">The sequence shown here is derived from an EMBL/GenBank/DDBJ whole genome shotgun (WGS) entry which is preliminary data.</text>
</comment>
<evidence type="ECO:0000313" key="3">
    <source>
        <dbReference type="Proteomes" id="UP001500033"/>
    </source>
</evidence>
<name>A0ABP4D9W1_9ACTN</name>
<evidence type="ECO:0000313" key="2">
    <source>
        <dbReference type="EMBL" id="GAA1000236.1"/>
    </source>
</evidence>
<accession>A0ABP4D9W1</accession>
<feature type="region of interest" description="Disordered" evidence="1">
    <location>
        <begin position="1"/>
        <end position="26"/>
    </location>
</feature>